<sequence>MRTRDPETKRRLLLEAALEEFAAHGVAGARVDRLAKRAGISAGLVYSFYENKDGLFDAVFDLIVEQTVSAVPIDADDLGEYAGRLCDAGLAHPDVLRFVAWYQLERGDPAARRASTTAAMAEKVALIAQAQSRGVVTDRIAPSEILALVLALANMWQLREPEFLDLVKPDRRRAAVVEAVRRLTAP</sequence>
<dbReference type="OrthoDB" id="4726108at2"/>
<evidence type="ECO:0000259" key="3">
    <source>
        <dbReference type="PROSITE" id="PS50977"/>
    </source>
</evidence>
<feature type="DNA-binding region" description="H-T-H motif" evidence="2">
    <location>
        <begin position="30"/>
        <end position="49"/>
    </location>
</feature>
<dbReference type="RefSeq" id="WP_067359555.1">
    <property type="nucleotide sequence ID" value="NZ_JBIUBN010000010.1"/>
</dbReference>
<dbReference type="InterPro" id="IPR041467">
    <property type="entry name" value="Sco4008_C"/>
</dbReference>
<dbReference type="Proteomes" id="UP000070620">
    <property type="component" value="Unassembled WGS sequence"/>
</dbReference>
<proteinExistence type="predicted"/>
<dbReference type="InterPro" id="IPR036271">
    <property type="entry name" value="Tet_transcr_reg_TetR-rel_C_sf"/>
</dbReference>
<dbReference type="InterPro" id="IPR009057">
    <property type="entry name" value="Homeodomain-like_sf"/>
</dbReference>
<dbReference type="Pfam" id="PF17926">
    <property type="entry name" value="TetR_C_21"/>
    <property type="match status" value="1"/>
</dbReference>
<organism evidence="4 5">
    <name type="scientific">Micromonospora rosaria</name>
    <dbReference type="NCBI Taxonomy" id="47874"/>
    <lineage>
        <taxon>Bacteria</taxon>
        <taxon>Bacillati</taxon>
        <taxon>Actinomycetota</taxon>
        <taxon>Actinomycetes</taxon>
        <taxon>Micromonosporales</taxon>
        <taxon>Micromonosporaceae</taxon>
        <taxon>Micromonospora</taxon>
    </lineage>
</organism>
<gene>
    <name evidence="4" type="ORF">AWW66_01915</name>
</gene>
<dbReference type="InterPro" id="IPR050109">
    <property type="entry name" value="HTH-type_TetR-like_transc_reg"/>
</dbReference>
<keyword evidence="5" id="KW-1185">Reference proteome</keyword>
<dbReference type="Pfam" id="PF00440">
    <property type="entry name" value="TetR_N"/>
    <property type="match status" value="1"/>
</dbReference>
<dbReference type="GO" id="GO:0006355">
    <property type="term" value="P:regulation of DNA-templated transcription"/>
    <property type="evidence" value="ECO:0007669"/>
    <property type="project" value="UniProtKB-ARBA"/>
</dbReference>
<evidence type="ECO:0000313" key="5">
    <source>
        <dbReference type="Proteomes" id="UP000070620"/>
    </source>
</evidence>
<accession>A0A136PZ36</accession>
<dbReference type="InterPro" id="IPR001647">
    <property type="entry name" value="HTH_TetR"/>
</dbReference>
<dbReference type="GO" id="GO:0003677">
    <property type="term" value="F:DNA binding"/>
    <property type="evidence" value="ECO:0007669"/>
    <property type="project" value="UniProtKB-UniRule"/>
</dbReference>
<dbReference type="PANTHER" id="PTHR30328:SF54">
    <property type="entry name" value="HTH-TYPE TRANSCRIPTIONAL REPRESSOR SCO4008"/>
    <property type="match status" value="1"/>
</dbReference>
<dbReference type="AlphaFoldDB" id="A0A136PZ36"/>
<dbReference type="PRINTS" id="PR00455">
    <property type="entry name" value="HTHTETR"/>
</dbReference>
<dbReference type="PANTHER" id="PTHR30328">
    <property type="entry name" value="TRANSCRIPTIONAL REPRESSOR"/>
    <property type="match status" value="1"/>
</dbReference>
<evidence type="ECO:0000256" key="1">
    <source>
        <dbReference type="ARBA" id="ARBA00023125"/>
    </source>
</evidence>
<feature type="domain" description="HTH tetR-type" evidence="3">
    <location>
        <begin position="7"/>
        <end position="67"/>
    </location>
</feature>
<keyword evidence="1 2" id="KW-0238">DNA-binding</keyword>
<evidence type="ECO:0000313" key="4">
    <source>
        <dbReference type="EMBL" id="KXK63739.1"/>
    </source>
</evidence>
<dbReference type="SUPFAM" id="SSF46689">
    <property type="entry name" value="Homeodomain-like"/>
    <property type="match status" value="1"/>
</dbReference>
<dbReference type="SUPFAM" id="SSF48498">
    <property type="entry name" value="Tetracyclin repressor-like, C-terminal domain"/>
    <property type="match status" value="1"/>
</dbReference>
<evidence type="ECO:0000256" key="2">
    <source>
        <dbReference type="PROSITE-ProRule" id="PRU00335"/>
    </source>
</evidence>
<dbReference type="EMBL" id="LRQV01000003">
    <property type="protein sequence ID" value="KXK63739.1"/>
    <property type="molecule type" value="Genomic_DNA"/>
</dbReference>
<comment type="caution">
    <text evidence="4">The sequence shown here is derived from an EMBL/GenBank/DDBJ whole genome shotgun (WGS) entry which is preliminary data.</text>
</comment>
<name>A0A136PZ36_9ACTN</name>
<reference evidence="4 5" key="1">
    <citation type="submission" date="2016-01" db="EMBL/GenBank/DDBJ databases">
        <title>Whole genome sequence and analysis of Micromonospora rosaria DSM 803, which can produce antibacterial substance rosamicin.</title>
        <authorList>
            <person name="Yang H."/>
            <person name="He X."/>
            <person name="Zhu D."/>
        </authorList>
    </citation>
    <scope>NUCLEOTIDE SEQUENCE [LARGE SCALE GENOMIC DNA]</scope>
    <source>
        <strain evidence="4 5">DSM 803</strain>
    </source>
</reference>
<dbReference type="Gene3D" id="1.10.357.10">
    <property type="entry name" value="Tetracycline Repressor, domain 2"/>
    <property type="match status" value="1"/>
</dbReference>
<protein>
    <submittedName>
        <fullName evidence="4">TetR family transcriptional regulator</fullName>
    </submittedName>
</protein>
<dbReference type="PROSITE" id="PS50977">
    <property type="entry name" value="HTH_TETR_2"/>
    <property type="match status" value="1"/>
</dbReference>